<dbReference type="OrthoDB" id="790983at2"/>
<protein>
    <submittedName>
        <fullName evidence="2">RteC domain-containing protein</fullName>
    </submittedName>
    <submittedName>
        <fullName evidence="1">Tetracycline regulation of excision, RteC</fullName>
    </submittedName>
</protein>
<dbReference type="AlphaFoldDB" id="A0A174FDW0"/>
<dbReference type="Pfam" id="PF09357">
    <property type="entry name" value="RteC"/>
    <property type="match status" value="1"/>
</dbReference>
<dbReference type="Proteomes" id="UP000095614">
    <property type="component" value="Unassembled WGS sequence"/>
</dbReference>
<evidence type="ECO:0000313" key="4">
    <source>
        <dbReference type="Proteomes" id="UP001215818"/>
    </source>
</evidence>
<sequence length="203" mass="22853">MNHLILAETQFFAMINGKDNGSTETAYGGFVQEVINLCYGGNDAKHIIVALAFAEIELQHHPQNLSVSEENVVTVYIRKALSFIRKMQKIVSASAITSVPPLTSTSETKATVPALQWTGNAVELVELIYALYATGCINGGKASLKELAPVLYSFFGVESKDCYRFYTDIKRRKSDSRTYFLEKMQDKLNAKMRHDDELERMRR</sequence>
<dbReference type="GeneID" id="93555881"/>
<dbReference type="Proteomes" id="UP001215818">
    <property type="component" value="Unassembled WGS sequence"/>
</dbReference>
<organism evidence="1 3">
    <name type="scientific">Bacteroides uniformis</name>
    <dbReference type="NCBI Taxonomy" id="820"/>
    <lineage>
        <taxon>Bacteria</taxon>
        <taxon>Pseudomonadati</taxon>
        <taxon>Bacteroidota</taxon>
        <taxon>Bacteroidia</taxon>
        <taxon>Bacteroidales</taxon>
        <taxon>Bacteroidaceae</taxon>
        <taxon>Bacteroides</taxon>
    </lineage>
</organism>
<reference evidence="1 3" key="1">
    <citation type="submission" date="2015-09" db="EMBL/GenBank/DDBJ databases">
        <authorList>
            <consortium name="Pathogen Informatics"/>
        </authorList>
    </citation>
    <scope>NUCLEOTIDE SEQUENCE [LARGE SCALE GENOMIC DNA]</scope>
    <source>
        <strain evidence="1 3">2789STDY5834847</strain>
    </source>
</reference>
<reference evidence="2 4" key="2">
    <citation type="submission" date="2022-10" db="EMBL/GenBank/DDBJ databases">
        <title>Human gut microbiome strain richness.</title>
        <authorList>
            <person name="Chen-Liaw A."/>
        </authorList>
    </citation>
    <scope>NUCLEOTIDE SEQUENCE [LARGE SCALE GENOMIC DNA]</scope>
    <source>
        <strain evidence="2 4">D53st1_B1_D53t1_180928</strain>
    </source>
</reference>
<dbReference type="EMBL" id="CZAF01000002">
    <property type="protein sequence ID" value="CUO48344.1"/>
    <property type="molecule type" value="Genomic_DNA"/>
</dbReference>
<proteinExistence type="predicted"/>
<evidence type="ECO:0000313" key="1">
    <source>
        <dbReference type="EMBL" id="CUO48344.1"/>
    </source>
</evidence>
<dbReference type="RefSeq" id="WP_004315320.1">
    <property type="nucleotide sequence ID" value="NZ_CZAF01000002.1"/>
</dbReference>
<accession>A0A174FDW0</accession>
<dbReference type="EMBL" id="JAQNRK010000010">
    <property type="protein sequence ID" value="MDC1794760.1"/>
    <property type="molecule type" value="Genomic_DNA"/>
</dbReference>
<dbReference type="InterPro" id="IPR018534">
    <property type="entry name" value="Tet_reg_excision_RteC"/>
</dbReference>
<evidence type="ECO:0000313" key="2">
    <source>
        <dbReference type="EMBL" id="MDC1794760.1"/>
    </source>
</evidence>
<evidence type="ECO:0000313" key="3">
    <source>
        <dbReference type="Proteomes" id="UP000095614"/>
    </source>
</evidence>
<name>A0A174FDW0_BACUN</name>
<gene>
    <name evidence="1" type="ORF">ERS852462_00541</name>
    <name evidence="2" type="ORF">POY73_11545</name>
</gene>